<reference evidence="3 4" key="1">
    <citation type="journal article" date="2021" name="BMC Genomics">
        <title>Datura genome reveals duplications of psychoactive alkaloid biosynthetic genes and high mutation rate following tissue culture.</title>
        <authorList>
            <person name="Rajewski A."/>
            <person name="Carter-House D."/>
            <person name="Stajich J."/>
            <person name="Litt A."/>
        </authorList>
    </citation>
    <scope>NUCLEOTIDE SEQUENCE [LARGE SCALE GENOMIC DNA]</scope>
    <source>
        <strain evidence="3">AR-01</strain>
    </source>
</reference>
<evidence type="ECO:0000259" key="2">
    <source>
        <dbReference type="Pfam" id="PF17820"/>
    </source>
</evidence>
<dbReference type="EMBL" id="JACEIK010001123">
    <property type="protein sequence ID" value="MCD7466234.1"/>
    <property type="molecule type" value="Genomic_DNA"/>
</dbReference>
<organism evidence="3 4">
    <name type="scientific">Datura stramonium</name>
    <name type="common">Jimsonweed</name>
    <name type="synonym">Common thornapple</name>
    <dbReference type="NCBI Taxonomy" id="4076"/>
    <lineage>
        <taxon>Eukaryota</taxon>
        <taxon>Viridiplantae</taxon>
        <taxon>Streptophyta</taxon>
        <taxon>Embryophyta</taxon>
        <taxon>Tracheophyta</taxon>
        <taxon>Spermatophyta</taxon>
        <taxon>Magnoliopsida</taxon>
        <taxon>eudicotyledons</taxon>
        <taxon>Gunneridae</taxon>
        <taxon>Pentapetalae</taxon>
        <taxon>asterids</taxon>
        <taxon>lamiids</taxon>
        <taxon>Solanales</taxon>
        <taxon>Solanaceae</taxon>
        <taxon>Solanoideae</taxon>
        <taxon>Datureae</taxon>
        <taxon>Datura</taxon>
    </lineage>
</organism>
<dbReference type="Gene3D" id="2.30.42.10">
    <property type="match status" value="1"/>
</dbReference>
<sequence length="432" mass="47661">MVAACSHILNVRSTCWPQVNFLGKSPLTYDLRTSRVSHARATFVASASYSISLEFWSKFGLQHTVQHVDCMSNMWSPSPSVIESWCLLGRGHKFPQYTTPKNILFANDRASSNDDPRAPSLDRLYLCAFSHPSIAPDGVTYLTEQISTLLEAVKEHQVTPGSPADRAGFHPSDVLVEFDGKPVGTIKEVIFKALSENTAVDGVDNSTRRHPVKDITQGLRPCSTCSNDHRSLNRRDLQQRGHVGDDRAIVGSERGKEAHRLHVTFFNEVIEMGSQEKAGFNNINGLDTTSLVIFNDLGGEEIQAEQGVNCFDISEDFSSAEASRKNMQGPKKMIAMDSIDCVATEKHNDTTMDVVKRKDTSSKSGREEDDPSVRDQSLVPLECEWGNRGVRATGCPTTTILDIEKGEGDYIMGAAELGKILGANFQGMKRRH</sequence>
<accession>A0ABS8T5H7</accession>
<comment type="caution">
    <text evidence="3">The sequence shown here is derived from an EMBL/GenBank/DDBJ whole genome shotgun (WGS) entry which is preliminary data.</text>
</comment>
<gene>
    <name evidence="3" type="ORF">HAX54_002764</name>
</gene>
<evidence type="ECO:0000256" key="1">
    <source>
        <dbReference type="SAM" id="MobiDB-lite"/>
    </source>
</evidence>
<proteinExistence type="predicted"/>
<feature type="region of interest" description="Disordered" evidence="1">
    <location>
        <begin position="352"/>
        <end position="376"/>
    </location>
</feature>
<evidence type="ECO:0000313" key="4">
    <source>
        <dbReference type="Proteomes" id="UP000823775"/>
    </source>
</evidence>
<dbReference type="InterPro" id="IPR041489">
    <property type="entry name" value="PDZ_6"/>
</dbReference>
<dbReference type="Proteomes" id="UP000823775">
    <property type="component" value="Unassembled WGS sequence"/>
</dbReference>
<feature type="domain" description="PDZ" evidence="2">
    <location>
        <begin position="157"/>
        <end position="191"/>
    </location>
</feature>
<feature type="compositionally biased region" description="Basic and acidic residues" evidence="1">
    <location>
        <begin position="352"/>
        <end position="366"/>
    </location>
</feature>
<dbReference type="InterPro" id="IPR036034">
    <property type="entry name" value="PDZ_sf"/>
</dbReference>
<dbReference type="SUPFAM" id="SSF50156">
    <property type="entry name" value="PDZ domain-like"/>
    <property type="match status" value="1"/>
</dbReference>
<keyword evidence="4" id="KW-1185">Reference proteome</keyword>
<protein>
    <recommendedName>
        <fullName evidence="2">PDZ domain-containing protein</fullName>
    </recommendedName>
</protein>
<evidence type="ECO:0000313" key="3">
    <source>
        <dbReference type="EMBL" id="MCD7466234.1"/>
    </source>
</evidence>
<name>A0ABS8T5H7_DATST</name>
<dbReference type="Pfam" id="PF17820">
    <property type="entry name" value="PDZ_6"/>
    <property type="match status" value="1"/>
</dbReference>